<feature type="domain" description="MATH" evidence="2">
    <location>
        <begin position="635"/>
        <end position="768"/>
    </location>
</feature>
<feature type="region of interest" description="Disordered" evidence="1">
    <location>
        <begin position="16"/>
        <end position="448"/>
    </location>
</feature>
<dbReference type="CDD" id="cd00121">
    <property type="entry name" value="MATH"/>
    <property type="match status" value="2"/>
</dbReference>
<feature type="domain" description="MATH" evidence="2">
    <location>
        <begin position="478"/>
        <end position="612"/>
    </location>
</feature>
<dbReference type="Pfam" id="PF22486">
    <property type="entry name" value="MATH_2"/>
    <property type="match status" value="2"/>
</dbReference>
<dbReference type="InterPro" id="IPR008974">
    <property type="entry name" value="TRAF-like"/>
</dbReference>
<sequence length="786" mass="89754">MDTHWFYRNRKHDSNLPFWKTKQKGNSHEKAKEMEKPVEDQSRDEKGADKVKDGTKDIDVCFEDGSEDTWEEMKVLREDQEDKGEDTTSSRDTLGDKKGVATPMKDKAEDETKGTTTDLEEKRNEESKGMTTGLEKKRNEEPKGKTTGSEEKCNEEPKGTTTSSEGKRNEEQKGTTIGSEEKRNQELKGMTTSSEEKRNEELKGTTTGYKEKRKDEPKVFKDKYKAPMEGTTTGSKEKRNDEPKGTATDSKKKLNEEPKGATTGSKEKRNDEPKGTTTGSKEKLNEEPKSTTTGSEEKCNEELKGTKEKRNEELKDTTTGSKEKPNEEPKGTTTSSEEKRNEELKGSTTSSKEKRNEEPKGATTDTKEKRNEEPKDTAIGLEEKRNEEPKGMTTGSEEKFKEESKGTTSGSEEKRNDEPKDTTTSSEDKRNAKPKGTGTRLEEPKSRATLWDKFKDAMEGTKSDAGIKALRTWRELPPTHYIVKIKSFSSLVKSLEKREHKNYISDEFEASGFKWHLLLYPGVEKEKENPQVSLSLEFVSPKKLDKEIKAVVIFFLHDQVNNRYLSIQDNGMKRFSGKKKESELSPIVSLGCFEDPSNGYLVDDKCAFGVEVFVVEDEGKTRASFRTLMEESKKVCTLDVDVKRFISEKTRGVYSKPFTFGPNPEEVYKWRLHLSKGIDEKKDRYMSIYICLLQMENQTEFPLGWKMHLEFRLSLTHPNFKTVSRPGKAWFSVEEKAWGFPKFIKLDALRDYDGVEIEAEFIKMSMERIEQKPKPKEESSPSNKPK</sequence>
<name>A0A5D2LI90_GOSTO</name>
<keyword evidence="4" id="KW-1185">Reference proteome</keyword>
<protein>
    <recommendedName>
        <fullName evidence="2">MATH domain-containing protein</fullName>
    </recommendedName>
</protein>
<dbReference type="AlphaFoldDB" id="A0A5D2LI90"/>
<dbReference type="EMBL" id="CM017626">
    <property type="protein sequence ID" value="TYH78534.1"/>
    <property type="molecule type" value="Genomic_DNA"/>
</dbReference>
<organism evidence="3 4">
    <name type="scientific">Gossypium tomentosum</name>
    <name type="common">Hawaiian cotton</name>
    <name type="synonym">Gossypium sandvicense</name>
    <dbReference type="NCBI Taxonomy" id="34277"/>
    <lineage>
        <taxon>Eukaryota</taxon>
        <taxon>Viridiplantae</taxon>
        <taxon>Streptophyta</taxon>
        <taxon>Embryophyta</taxon>
        <taxon>Tracheophyta</taxon>
        <taxon>Spermatophyta</taxon>
        <taxon>Magnoliopsida</taxon>
        <taxon>eudicotyledons</taxon>
        <taxon>Gunneridae</taxon>
        <taxon>Pentapetalae</taxon>
        <taxon>rosids</taxon>
        <taxon>malvids</taxon>
        <taxon>Malvales</taxon>
        <taxon>Malvaceae</taxon>
        <taxon>Malvoideae</taxon>
        <taxon>Gossypium</taxon>
    </lineage>
</organism>
<feature type="compositionally biased region" description="Basic and acidic residues" evidence="1">
    <location>
        <begin position="71"/>
        <end position="158"/>
    </location>
</feature>
<proteinExistence type="predicted"/>
<dbReference type="SUPFAM" id="SSF49599">
    <property type="entry name" value="TRAF domain-like"/>
    <property type="match status" value="2"/>
</dbReference>
<feature type="compositionally biased region" description="Basic and acidic residues" evidence="1">
    <location>
        <begin position="165"/>
        <end position="186"/>
    </location>
</feature>
<reference evidence="3 4" key="1">
    <citation type="submission" date="2019-07" db="EMBL/GenBank/DDBJ databases">
        <title>WGS assembly of Gossypium tomentosum.</title>
        <authorList>
            <person name="Chen Z.J."/>
            <person name="Sreedasyam A."/>
            <person name="Ando A."/>
            <person name="Song Q."/>
            <person name="De L."/>
            <person name="Hulse-Kemp A."/>
            <person name="Ding M."/>
            <person name="Ye W."/>
            <person name="Kirkbride R."/>
            <person name="Jenkins J."/>
            <person name="Plott C."/>
            <person name="Lovell J."/>
            <person name="Lin Y.-M."/>
            <person name="Vaughn R."/>
            <person name="Liu B."/>
            <person name="Li W."/>
            <person name="Simpson S."/>
            <person name="Scheffler B."/>
            <person name="Saski C."/>
            <person name="Grover C."/>
            <person name="Hu G."/>
            <person name="Conover J."/>
            <person name="Carlson J."/>
            <person name="Shu S."/>
            <person name="Boston L."/>
            <person name="Williams M."/>
            <person name="Peterson D."/>
            <person name="Mcgee K."/>
            <person name="Jones D."/>
            <person name="Wendel J."/>
            <person name="Stelly D."/>
            <person name="Grimwood J."/>
            <person name="Schmutz J."/>
        </authorList>
    </citation>
    <scope>NUCLEOTIDE SEQUENCE [LARGE SCALE GENOMIC DNA]</scope>
    <source>
        <strain evidence="3">7179.01</strain>
    </source>
</reference>
<feature type="compositionally biased region" description="Basic and acidic residues" evidence="1">
    <location>
        <begin position="26"/>
        <end position="59"/>
    </location>
</feature>
<dbReference type="InterPro" id="IPR002083">
    <property type="entry name" value="MATH/TRAF_dom"/>
</dbReference>
<feature type="compositionally biased region" description="Basic and acidic residues" evidence="1">
    <location>
        <begin position="235"/>
        <end position="431"/>
    </location>
</feature>
<feature type="compositionally biased region" description="Basic and acidic residues" evidence="1">
    <location>
        <begin position="194"/>
        <end position="226"/>
    </location>
</feature>
<evidence type="ECO:0000313" key="4">
    <source>
        <dbReference type="Proteomes" id="UP000322667"/>
    </source>
</evidence>
<gene>
    <name evidence="3" type="ORF">ES332_D04G232700v1</name>
</gene>
<evidence type="ECO:0000313" key="3">
    <source>
        <dbReference type="EMBL" id="TYH78534.1"/>
    </source>
</evidence>
<feature type="compositionally biased region" description="Acidic residues" evidence="1">
    <location>
        <begin position="60"/>
        <end position="70"/>
    </location>
</feature>
<accession>A0A5D2LI90</accession>
<dbReference type="Gene3D" id="2.60.210.10">
    <property type="entry name" value="Apoptosis, Tumor Necrosis Factor Receptor Associated Protein 2, Chain A"/>
    <property type="match status" value="2"/>
</dbReference>
<evidence type="ECO:0000259" key="2">
    <source>
        <dbReference type="PROSITE" id="PS50144"/>
    </source>
</evidence>
<evidence type="ECO:0000256" key="1">
    <source>
        <dbReference type="SAM" id="MobiDB-lite"/>
    </source>
</evidence>
<dbReference type="Proteomes" id="UP000322667">
    <property type="component" value="Chromosome D04"/>
</dbReference>
<dbReference type="PANTHER" id="PTHR46162">
    <property type="entry name" value="TRAF-LIKE FAMILY PROTEIN"/>
    <property type="match status" value="1"/>
</dbReference>
<dbReference type="PANTHER" id="PTHR46162:SF40">
    <property type="entry name" value="TRAF-LIKE FAMILY PROTEIN"/>
    <property type="match status" value="1"/>
</dbReference>
<dbReference type="PROSITE" id="PS50144">
    <property type="entry name" value="MATH"/>
    <property type="match status" value="2"/>
</dbReference>